<evidence type="ECO:0000256" key="2">
    <source>
        <dbReference type="PROSITE-ProRule" id="PRU00182"/>
    </source>
</evidence>
<dbReference type="EMBL" id="JAOTPO010000003">
    <property type="protein sequence ID" value="MDE5412821.1"/>
    <property type="molecule type" value="Genomic_DNA"/>
</dbReference>
<organism evidence="4 5">
    <name type="scientific">Alkalihalobacterium chitinilyticum</name>
    <dbReference type="NCBI Taxonomy" id="2980103"/>
    <lineage>
        <taxon>Bacteria</taxon>
        <taxon>Bacillati</taxon>
        <taxon>Bacillota</taxon>
        <taxon>Bacilli</taxon>
        <taxon>Bacillales</taxon>
        <taxon>Bacillaceae</taxon>
        <taxon>Alkalihalobacterium</taxon>
    </lineage>
</organism>
<evidence type="ECO:0000313" key="5">
    <source>
        <dbReference type="Proteomes" id="UP001148125"/>
    </source>
</evidence>
<keyword evidence="1" id="KW-0732">Signal</keyword>
<dbReference type="PROSITE" id="PS50889">
    <property type="entry name" value="S4"/>
    <property type="match status" value="1"/>
</dbReference>
<comment type="caution">
    <text evidence="4">The sequence shown here is derived from an EMBL/GenBank/DDBJ whole genome shotgun (WGS) entry which is preliminary data.</text>
</comment>
<dbReference type="Proteomes" id="UP001148125">
    <property type="component" value="Unassembled WGS sequence"/>
</dbReference>
<gene>
    <name evidence="4" type="ORF">N7Z68_05445</name>
</gene>
<keyword evidence="5" id="KW-1185">Reference proteome</keyword>
<evidence type="ECO:0000259" key="3">
    <source>
        <dbReference type="Pfam" id="PF11611"/>
    </source>
</evidence>
<evidence type="ECO:0000256" key="1">
    <source>
        <dbReference type="ARBA" id="ARBA00022729"/>
    </source>
</evidence>
<keyword evidence="2" id="KW-0694">RNA-binding</keyword>
<dbReference type="InterPro" id="IPR029051">
    <property type="entry name" value="DUF4352"/>
</dbReference>
<reference evidence="4" key="1">
    <citation type="submission" date="2024-05" db="EMBL/GenBank/DDBJ databases">
        <title>Alkalihalobacillus sp. strain MEB203 novel alkaliphilic bacterium from Lonar Lake, India.</title>
        <authorList>
            <person name="Joshi A."/>
            <person name="Thite S."/>
            <person name="Mengade P."/>
        </authorList>
    </citation>
    <scope>NUCLEOTIDE SEQUENCE</scope>
    <source>
        <strain evidence="4">MEB 203</strain>
    </source>
</reference>
<name>A0ABT5VBJ1_9BACI</name>
<evidence type="ECO:0000313" key="4">
    <source>
        <dbReference type="EMBL" id="MDE5412821.1"/>
    </source>
</evidence>
<feature type="domain" description="DUF4352" evidence="3">
    <location>
        <begin position="47"/>
        <end position="151"/>
    </location>
</feature>
<dbReference type="RefSeq" id="WP_275117457.1">
    <property type="nucleotide sequence ID" value="NZ_JAOTPO010000003.1"/>
</dbReference>
<dbReference type="Pfam" id="PF11611">
    <property type="entry name" value="DUF4352"/>
    <property type="match status" value="1"/>
</dbReference>
<dbReference type="InterPro" id="IPR029050">
    <property type="entry name" value="Immunoprotect_excell_Ig-like"/>
</dbReference>
<protein>
    <submittedName>
        <fullName evidence="4">DUF4352 domain-containing protein</fullName>
    </submittedName>
</protein>
<accession>A0ABT5VBJ1</accession>
<proteinExistence type="predicted"/>
<sequence length="173" mass="19858">MMIKQKYILLLALSSILFGVVGFWAGTNYGSTMVNSEVIETISDRLEIGDSVEINGLDFRLNEVKLEPTDEEYGYIIADVSITNRKEQIHEFTLHKLTMVDEEGFAYKHDHHYETKGILGGQIAPGRTVRGEAAFLVPLNDSYEFIYTDHLRTGQVIWYVDYERIKMVNDEKD</sequence>
<dbReference type="Gene3D" id="2.60.40.1240">
    <property type="match status" value="1"/>
</dbReference>